<evidence type="ECO:0000256" key="10">
    <source>
        <dbReference type="SAM" id="MobiDB-lite"/>
    </source>
</evidence>
<dbReference type="GO" id="GO:0006281">
    <property type="term" value="P:DNA repair"/>
    <property type="evidence" value="ECO:0007669"/>
    <property type="project" value="UniProtKB-KW"/>
</dbReference>
<sequence length="472" mass="53314">VESVFWQRLAGAYGLRIQTKNPSLYRFGGFQNDERGKLREFFKEFYNLDMKTKEFSLTGRNWGTVNFDPVVLSFDIDKVPAFEIPLAYVSNCSTSKNEVTLEFQPNDDAPSCMMEMRFYVPTDPNPDVDAVEAFKANVMSRAGITQATGDAIANFNGVQCLTPRGRYDIKIFTTFIQLHGKTFDYKIPVSTILRIFLLPHKDGRRMHFVLSLDPPIKQGQTRYHFLILMFNKEDEEDITLSMSAGDLKEKYDGKLEKEMSGPVFETLSRIVKAVVQRKITTPGNYKSMNGTPAITCTYKSSYGLLYPLEKGFMYVHKPPVHIRFEEISSVNFARSGGSTRSFDIEVHLRNRITHVFSSIEKDEYDRLHEFAKSKKLKIGNKQRGAEETFANEVMCDSDQEADSGPDACLHRVGSKAKKREDDDDDDDEDESDDDFNPDKASGGSDVGEEFDSDHDSSSSSNSGESIRGGKAP</sequence>
<dbReference type="AlphaFoldDB" id="A0AAJ7L341"/>
<dbReference type="Pfam" id="PF17292">
    <property type="entry name" value="POB3_N"/>
    <property type="match status" value="1"/>
</dbReference>
<feature type="non-terminal residue" evidence="13">
    <location>
        <position position="1"/>
    </location>
</feature>
<evidence type="ECO:0000256" key="5">
    <source>
        <dbReference type="ARBA" id="ARBA00023015"/>
    </source>
</evidence>
<keyword evidence="4 9" id="KW-0227">DNA damage</keyword>
<dbReference type="KEGG" id="goe:100900822"/>
<evidence type="ECO:0000256" key="1">
    <source>
        <dbReference type="ARBA" id="ARBA00010060"/>
    </source>
</evidence>
<reference evidence="13" key="1">
    <citation type="submission" date="2025-08" db="UniProtKB">
        <authorList>
            <consortium name="RefSeq"/>
        </authorList>
    </citation>
    <scope>IDENTIFICATION</scope>
</reference>
<evidence type="ECO:0000259" key="11">
    <source>
        <dbReference type="SMART" id="SM01287"/>
    </source>
</evidence>
<dbReference type="SMART" id="SM01287">
    <property type="entry name" value="Rtt106"/>
    <property type="match status" value="1"/>
</dbReference>
<comment type="similarity">
    <text evidence="1 9">Belongs to the SSRP1 family.</text>
</comment>
<dbReference type="PANTHER" id="PTHR45849">
    <property type="entry name" value="FACT COMPLEX SUBUNIT SSRP1"/>
    <property type="match status" value="1"/>
</dbReference>
<dbReference type="Proteomes" id="UP000694867">
    <property type="component" value="Unplaced"/>
</dbReference>
<keyword evidence="3 9" id="KW-0235">DNA replication</keyword>
<feature type="domain" description="Histone chaperone RTT106/FACT complex subunit SPT16-like middle" evidence="11">
    <location>
        <begin position="291"/>
        <end position="381"/>
    </location>
</feature>
<protein>
    <recommendedName>
        <fullName evidence="9">FACT complex subunit SSRP1</fullName>
    </recommendedName>
</protein>
<dbReference type="Pfam" id="PF21103">
    <property type="entry name" value="PH1_SSRP1-like"/>
    <property type="match status" value="1"/>
</dbReference>
<feature type="region of interest" description="Disordered" evidence="10">
    <location>
        <begin position="397"/>
        <end position="472"/>
    </location>
</feature>
<dbReference type="InterPro" id="IPR013719">
    <property type="entry name" value="RTT106/SPT16-like_middle_dom"/>
</dbReference>
<dbReference type="GO" id="GO:0003677">
    <property type="term" value="F:DNA binding"/>
    <property type="evidence" value="ECO:0007669"/>
    <property type="project" value="InterPro"/>
</dbReference>
<evidence type="ECO:0000256" key="2">
    <source>
        <dbReference type="ARBA" id="ARBA00022454"/>
    </source>
</evidence>
<dbReference type="Gene3D" id="2.30.29.220">
    <property type="entry name" value="Structure-specific recognition protein (SSRP1)"/>
    <property type="match status" value="1"/>
</dbReference>
<evidence type="ECO:0000313" key="12">
    <source>
        <dbReference type="Proteomes" id="UP000694867"/>
    </source>
</evidence>
<gene>
    <name evidence="13" type="primary">LOC100900822</name>
</gene>
<evidence type="ECO:0000256" key="4">
    <source>
        <dbReference type="ARBA" id="ARBA00022763"/>
    </source>
</evidence>
<organism evidence="12 13">
    <name type="scientific">Galendromus occidentalis</name>
    <name type="common">western predatory mite</name>
    <dbReference type="NCBI Taxonomy" id="34638"/>
    <lineage>
        <taxon>Eukaryota</taxon>
        <taxon>Metazoa</taxon>
        <taxon>Ecdysozoa</taxon>
        <taxon>Arthropoda</taxon>
        <taxon>Chelicerata</taxon>
        <taxon>Arachnida</taxon>
        <taxon>Acari</taxon>
        <taxon>Parasitiformes</taxon>
        <taxon>Mesostigmata</taxon>
        <taxon>Gamasina</taxon>
        <taxon>Phytoseioidea</taxon>
        <taxon>Phytoseiidae</taxon>
        <taxon>Typhlodrominae</taxon>
        <taxon>Galendromus</taxon>
    </lineage>
</organism>
<evidence type="ECO:0000256" key="3">
    <source>
        <dbReference type="ARBA" id="ARBA00022705"/>
    </source>
</evidence>
<accession>A0AAJ7L341</accession>
<evidence type="ECO:0000256" key="8">
    <source>
        <dbReference type="ARBA" id="ARBA00023242"/>
    </source>
</evidence>
<keyword evidence="12" id="KW-1185">Reference proteome</keyword>
<dbReference type="InterPro" id="IPR024954">
    <property type="entry name" value="SSRP1_DD"/>
</dbReference>
<proteinExistence type="inferred from homology"/>
<dbReference type="RefSeq" id="XP_018494307.1">
    <property type="nucleotide sequence ID" value="XM_018638791.1"/>
</dbReference>
<dbReference type="CDD" id="cd13230">
    <property type="entry name" value="PH1_SSRP1-like"/>
    <property type="match status" value="1"/>
</dbReference>
<dbReference type="InterPro" id="IPR035417">
    <property type="entry name" value="SSRP1/POB3_N"/>
</dbReference>
<dbReference type="GO" id="GO:1902275">
    <property type="term" value="P:regulation of chromatin organization"/>
    <property type="evidence" value="ECO:0007669"/>
    <property type="project" value="TreeGrafter"/>
</dbReference>
<keyword evidence="7 9" id="KW-0234">DNA repair</keyword>
<dbReference type="GO" id="GO:0035101">
    <property type="term" value="C:FACT complex"/>
    <property type="evidence" value="ECO:0007669"/>
    <property type="project" value="TreeGrafter"/>
</dbReference>
<dbReference type="InterPro" id="IPR038167">
    <property type="entry name" value="SSRP1_sf"/>
</dbReference>
<dbReference type="InterPro" id="IPR050454">
    <property type="entry name" value="RTT106/SSRP1_HistChap/FACT"/>
</dbReference>
<keyword evidence="5 9" id="KW-0805">Transcription regulation</keyword>
<evidence type="ECO:0000256" key="9">
    <source>
        <dbReference type="RuleBase" id="RU364013"/>
    </source>
</evidence>
<dbReference type="Gene3D" id="2.30.29.30">
    <property type="entry name" value="Pleckstrin-homology domain (PH domain)/Phosphotyrosine-binding domain (PTB)"/>
    <property type="match status" value="2"/>
</dbReference>
<evidence type="ECO:0000256" key="7">
    <source>
        <dbReference type="ARBA" id="ARBA00023204"/>
    </source>
</evidence>
<dbReference type="Pfam" id="PF08512">
    <property type="entry name" value="Rttp106-like_middle"/>
    <property type="match status" value="1"/>
</dbReference>
<comment type="function">
    <text evidence="9">Component of the FACT complex, a general chromatin factor that acts to reorganize nucleosomes. The FACT complex is involved in multiple processes that require DNA as a template such as mRNA elongation, DNA replication and DNA repair. During transcription elongation the FACT complex acts as a histone chaperone that both destabilizes and restores nucleosomal structure. It facilitates the passage of RNA polymerase II and transcription by promoting the dissociation of one histone H2A-H2B dimer from the nucleosome, then subsequently promotes the reestablishment of the nucleosome following the passage of RNA polymerase II.</text>
</comment>
<dbReference type="GeneID" id="100900822"/>
<keyword evidence="8 9" id="KW-0539">Nucleus</keyword>
<dbReference type="InterPro" id="IPR000969">
    <property type="entry name" value="SSRP1/POB3"/>
</dbReference>
<dbReference type="SUPFAM" id="SSF50729">
    <property type="entry name" value="PH domain-like"/>
    <property type="match status" value="1"/>
</dbReference>
<comment type="subcellular location">
    <subcellularLocation>
        <location evidence="9">Nucleus</location>
    </subcellularLocation>
    <subcellularLocation>
        <location evidence="9">Chromosome</location>
    </subcellularLocation>
</comment>
<dbReference type="GO" id="GO:0042393">
    <property type="term" value="F:histone binding"/>
    <property type="evidence" value="ECO:0007669"/>
    <property type="project" value="TreeGrafter"/>
</dbReference>
<dbReference type="CDD" id="cd13231">
    <property type="entry name" value="PH2_SSRP1-like"/>
    <property type="match status" value="1"/>
</dbReference>
<feature type="compositionally biased region" description="Acidic residues" evidence="10">
    <location>
        <begin position="421"/>
        <end position="435"/>
    </location>
</feature>
<dbReference type="FunFam" id="2.30.29.150:FF:000001">
    <property type="entry name" value="Fact complex subunit ssrp1"/>
    <property type="match status" value="1"/>
</dbReference>
<evidence type="ECO:0000256" key="6">
    <source>
        <dbReference type="ARBA" id="ARBA00023163"/>
    </source>
</evidence>
<evidence type="ECO:0000313" key="13">
    <source>
        <dbReference type="RefSeq" id="XP_018494307.1"/>
    </source>
</evidence>
<dbReference type="InterPro" id="IPR048993">
    <property type="entry name" value="SSRP1-like_PH1"/>
</dbReference>
<keyword evidence="2 9" id="KW-0158">Chromosome</keyword>
<dbReference type="GO" id="GO:0031491">
    <property type="term" value="F:nucleosome binding"/>
    <property type="evidence" value="ECO:0007669"/>
    <property type="project" value="TreeGrafter"/>
</dbReference>
<dbReference type="GO" id="GO:0006260">
    <property type="term" value="P:DNA replication"/>
    <property type="evidence" value="ECO:0007669"/>
    <property type="project" value="UniProtKB-KW"/>
</dbReference>
<dbReference type="Gene3D" id="2.30.29.150">
    <property type="match status" value="1"/>
</dbReference>
<dbReference type="PRINTS" id="PR00887">
    <property type="entry name" value="SSRCOGNITION"/>
</dbReference>
<dbReference type="InterPro" id="IPR011993">
    <property type="entry name" value="PH-like_dom_sf"/>
</dbReference>
<dbReference type="PANTHER" id="PTHR45849:SF1">
    <property type="entry name" value="FACT COMPLEX SUBUNIT SSRP1"/>
    <property type="match status" value="1"/>
</dbReference>
<keyword evidence="6 9" id="KW-0804">Transcription</keyword>
<dbReference type="Pfam" id="PF03531">
    <property type="entry name" value="SSrecog"/>
    <property type="match status" value="1"/>
</dbReference>
<name>A0AAJ7L341_9ACAR</name>
<dbReference type="FunFam" id="2.30.29.30:FF:000098">
    <property type="entry name" value="Fact complex subunit ssrp1"/>
    <property type="match status" value="1"/>
</dbReference>